<reference evidence="4" key="1">
    <citation type="journal article" date="2022" name="Int. J. Mol. Sci.">
        <title>Draft Genome of Tanacetum Coccineum: Genomic Comparison of Closely Related Tanacetum-Family Plants.</title>
        <authorList>
            <person name="Yamashiro T."/>
            <person name="Shiraishi A."/>
            <person name="Nakayama K."/>
            <person name="Satake H."/>
        </authorList>
    </citation>
    <scope>NUCLEOTIDE SEQUENCE</scope>
</reference>
<keyword evidence="1" id="KW-0863">Zinc-finger</keyword>
<feature type="compositionally biased region" description="Polar residues" evidence="2">
    <location>
        <begin position="12"/>
        <end position="24"/>
    </location>
</feature>
<evidence type="ECO:0000256" key="2">
    <source>
        <dbReference type="SAM" id="MobiDB-lite"/>
    </source>
</evidence>
<evidence type="ECO:0000259" key="3">
    <source>
        <dbReference type="PROSITE" id="PS50158"/>
    </source>
</evidence>
<keyword evidence="1" id="KW-0479">Metal-binding</keyword>
<protein>
    <submittedName>
        <fullName evidence="4">Retrovirus-related pol polyprotein from transposon TNT 1-94</fullName>
    </submittedName>
</protein>
<name>A0ABQ5IZI4_9ASTR</name>
<feature type="compositionally biased region" description="Low complexity" evidence="2">
    <location>
        <begin position="268"/>
        <end position="288"/>
    </location>
</feature>
<sequence length="376" mass="41997">MFGTVPPISPHIGTNTGNPTSLNRTDPIPVDITNNNTTTNVAQNVVNEDLLNFLIQEEIDLVLAHEGPSETKDTKIAILRLKFNAFKALEGEKVNGTFTRLKCLLYDLENNGVSIPQAEVNATFFNSLPRKYLSMNLTQRANNSIKNDTLAALYGKYNYEESMIDQIYESETQRFTIQASSSKALISNPLMQDSDSDVEEDTRSSSEFLADLDAEFHYRALLANQKRYYKRSRIVGSAKKPIEKTKETCFACGKLGHIQKDSPSIKTSIPSYPSSNKSFSKPKFQSNSTPQHNQTVDNHQKDYKGRYKGLKAEIAILAKKIDSLSKGKHDKWLVADSFDWDEESVSSEDEGVTKVKAFMSIAKEEPSVGKNDARSG</sequence>
<gene>
    <name evidence="4" type="ORF">Tco_1122064</name>
</gene>
<accession>A0ABQ5IZI4</accession>
<feature type="region of interest" description="Disordered" evidence="2">
    <location>
        <begin position="1"/>
        <end position="25"/>
    </location>
</feature>
<evidence type="ECO:0000313" key="4">
    <source>
        <dbReference type="EMBL" id="GJU05634.1"/>
    </source>
</evidence>
<evidence type="ECO:0000313" key="5">
    <source>
        <dbReference type="Proteomes" id="UP001151760"/>
    </source>
</evidence>
<reference evidence="4" key="2">
    <citation type="submission" date="2022-01" db="EMBL/GenBank/DDBJ databases">
        <authorList>
            <person name="Yamashiro T."/>
            <person name="Shiraishi A."/>
            <person name="Satake H."/>
            <person name="Nakayama K."/>
        </authorList>
    </citation>
    <scope>NUCLEOTIDE SEQUENCE</scope>
</reference>
<dbReference type="InterPro" id="IPR001878">
    <property type="entry name" value="Znf_CCHC"/>
</dbReference>
<dbReference type="SUPFAM" id="SSF57756">
    <property type="entry name" value="Retrovirus zinc finger-like domains"/>
    <property type="match status" value="1"/>
</dbReference>
<feature type="region of interest" description="Disordered" evidence="2">
    <location>
        <begin position="262"/>
        <end position="303"/>
    </location>
</feature>
<dbReference type="Proteomes" id="UP001151760">
    <property type="component" value="Unassembled WGS sequence"/>
</dbReference>
<keyword evidence="5" id="KW-1185">Reference proteome</keyword>
<dbReference type="InterPro" id="IPR036875">
    <property type="entry name" value="Znf_CCHC_sf"/>
</dbReference>
<organism evidence="4 5">
    <name type="scientific">Tanacetum coccineum</name>
    <dbReference type="NCBI Taxonomy" id="301880"/>
    <lineage>
        <taxon>Eukaryota</taxon>
        <taxon>Viridiplantae</taxon>
        <taxon>Streptophyta</taxon>
        <taxon>Embryophyta</taxon>
        <taxon>Tracheophyta</taxon>
        <taxon>Spermatophyta</taxon>
        <taxon>Magnoliopsida</taxon>
        <taxon>eudicotyledons</taxon>
        <taxon>Gunneridae</taxon>
        <taxon>Pentapetalae</taxon>
        <taxon>asterids</taxon>
        <taxon>campanulids</taxon>
        <taxon>Asterales</taxon>
        <taxon>Asteraceae</taxon>
        <taxon>Asteroideae</taxon>
        <taxon>Anthemideae</taxon>
        <taxon>Anthemidinae</taxon>
        <taxon>Tanacetum</taxon>
    </lineage>
</organism>
<dbReference type="PROSITE" id="PS50158">
    <property type="entry name" value="ZF_CCHC"/>
    <property type="match status" value="1"/>
</dbReference>
<proteinExistence type="predicted"/>
<comment type="caution">
    <text evidence="4">The sequence shown here is derived from an EMBL/GenBank/DDBJ whole genome shotgun (WGS) entry which is preliminary data.</text>
</comment>
<dbReference type="EMBL" id="BQNB010021365">
    <property type="protein sequence ID" value="GJU05634.1"/>
    <property type="molecule type" value="Genomic_DNA"/>
</dbReference>
<evidence type="ECO:0000256" key="1">
    <source>
        <dbReference type="PROSITE-ProRule" id="PRU00047"/>
    </source>
</evidence>
<keyword evidence="1" id="KW-0862">Zinc</keyword>
<feature type="domain" description="CCHC-type" evidence="3">
    <location>
        <begin position="249"/>
        <end position="264"/>
    </location>
</feature>